<keyword evidence="5" id="KW-1185">Reference proteome</keyword>
<dbReference type="Pfam" id="PF00118">
    <property type="entry name" value="Cpn60_TCP1"/>
    <property type="match status" value="1"/>
</dbReference>
<evidence type="ECO:0000313" key="5">
    <source>
        <dbReference type="Proteomes" id="UP000466442"/>
    </source>
</evidence>
<dbReference type="InterPro" id="IPR027409">
    <property type="entry name" value="GroEL-like_apical_dom_sf"/>
</dbReference>
<evidence type="ECO:0000256" key="1">
    <source>
        <dbReference type="ARBA" id="ARBA00022741"/>
    </source>
</evidence>
<proteinExistence type="predicted"/>
<accession>A0A8S9XTG3</accession>
<dbReference type="AlphaFoldDB" id="A0A8S9XTG3"/>
<dbReference type="Gene3D" id="3.50.7.10">
    <property type="entry name" value="GroEL"/>
    <property type="match status" value="1"/>
</dbReference>
<evidence type="ECO:0000256" key="3">
    <source>
        <dbReference type="ARBA" id="ARBA00023186"/>
    </source>
</evidence>
<protein>
    <submittedName>
        <fullName evidence="4">Uncharacterized protein</fullName>
    </submittedName>
</protein>
<name>A0A8S9XTG3_APOLU</name>
<evidence type="ECO:0000313" key="4">
    <source>
        <dbReference type="EMBL" id="KAF6211386.1"/>
    </source>
</evidence>
<keyword evidence="2" id="KW-0067">ATP-binding</keyword>
<reference evidence="4" key="1">
    <citation type="journal article" date="2021" name="Mol. Ecol. Resour.">
        <title>Apolygus lucorum genome provides insights into omnivorousness and mesophyll feeding.</title>
        <authorList>
            <person name="Liu Y."/>
            <person name="Liu H."/>
            <person name="Wang H."/>
            <person name="Huang T."/>
            <person name="Liu B."/>
            <person name="Yang B."/>
            <person name="Yin L."/>
            <person name="Li B."/>
            <person name="Zhang Y."/>
            <person name="Zhang S."/>
            <person name="Jiang F."/>
            <person name="Zhang X."/>
            <person name="Ren Y."/>
            <person name="Wang B."/>
            <person name="Wang S."/>
            <person name="Lu Y."/>
            <person name="Wu K."/>
            <person name="Fan W."/>
            <person name="Wang G."/>
        </authorList>
    </citation>
    <scope>NUCLEOTIDE SEQUENCE</scope>
    <source>
        <strain evidence="4">12Hb</strain>
    </source>
</reference>
<evidence type="ECO:0000256" key="2">
    <source>
        <dbReference type="ARBA" id="ARBA00022840"/>
    </source>
</evidence>
<dbReference type="GO" id="GO:0005524">
    <property type="term" value="F:ATP binding"/>
    <property type="evidence" value="ECO:0007669"/>
    <property type="project" value="UniProtKB-KW"/>
</dbReference>
<keyword evidence="1" id="KW-0547">Nucleotide-binding</keyword>
<dbReference type="InterPro" id="IPR017998">
    <property type="entry name" value="Chaperone_TCP-1"/>
</dbReference>
<dbReference type="PANTHER" id="PTHR11353">
    <property type="entry name" value="CHAPERONIN"/>
    <property type="match status" value="1"/>
</dbReference>
<organism evidence="4 5">
    <name type="scientific">Apolygus lucorum</name>
    <name type="common">Small green plant bug</name>
    <name type="synonym">Lygocoris lucorum</name>
    <dbReference type="NCBI Taxonomy" id="248454"/>
    <lineage>
        <taxon>Eukaryota</taxon>
        <taxon>Metazoa</taxon>
        <taxon>Ecdysozoa</taxon>
        <taxon>Arthropoda</taxon>
        <taxon>Hexapoda</taxon>
        <taxon>Insecta</taxon>
        <taxon>Pterygota</taxon>
        <taxon>Neoptera</taxon>
        <taxon>Paraneoptera</taxon>
        <taxon>Hemiptera</taxon>
        <taxon>Heteroptera</taxon>
        <taxon>Panheteroptera</taxon>
        <taxon>Cimicomorpha</taxon>
        <taxon>Miridae</taxon>
        <taxon>Mirini</taxon>
        <taxon>Apolygus</taxon>
    </lineage>
</organism>
<dbReference type="FunFam" id="3.50.7.10:FF:000066">
    <property type="match status" value="1"/>
</dbReference>
<dbReference type="Proteomes" id="UP000466442">
    <property type="component" value="Unassembled WGS sequence"/>
</dbReference>
<dbReference type="InterPro" id="IPR002423">
    <property type="entry name" value="Cpn60/GroEL/TCP-1"/>
</dbReference>
<dbReference type="OrthoDB" id="10052040at2759"/>
<gene>
    <name evidence="4" type="ORF">GE061_011898</name>
</gene>
<dbReference type="EMBL" id="WIXP02000004">
    <property type="protein sequence ID" value="KAF6211386.1"/>
    <property type="molecule type" value="Genomic_DNA"/>
</dbReference>
<dbReference type="GO" id="GO:0140662">
    <property type="term" value="F:ATP-dependent protein folding chaperone"/>
    <property type="evidence" value="ECO:0007669"/>
    <property type="project" value="InterPro"/>
</dbReference>
<keyword evidence="3" id="KW-0143">Chaperone</keyword>
<dbReference type="SUPFAM" id="SSF52029">
    <property type="entry name" value="GroEL apical domain-like"/>
    <property type="match status" value="1"/>
</dbReference>
<comment type="caution">
    <text evidence="4">The sequence shown here is derived from an EMBL/GenBank/DDBJ whole genome shotgun (WGS) entry which is preliminary data.</text>
</comment>
<sequence length="105" mass="12032">MQHKLQIDTRLIKRLVLDHGSRHPDMPKSVSNAYILTCNVSLEYEKTEVNSGFFYKSTEEREMIVSELPRASNAATAASDDWREAICEASVRHMCLIALQPFRFS</sequence>